<dbReference type="Gramene" id="OE9A062551T1">
    <property type="protein sequence ID" value="OE9A062551C1"/>
    <property type="gene ID" value="OE9A062551"/>
</dbReference>
<dbReference type="OrthoDB" id="1696655at2759"/>
<gene>
    <name evidence="2" type="ORF">OLEA9_A062551</name>
</gene>
<keyword evidence="2" id="KW-0032">Aminotransferase</keyword>
<dbReference type="PANTHER" id="PTHR42743:SF11">
    <property type="entry name" value="AMINODEOXYCHORISMATE LYASE"/>
    <property type="match status" value="1"/>
</dbReference>
<proteinExistence type="inferred from homology"/>
<dbReference type="AlphaFoldDB" id="A0A8S0R4W3"/>
<dbReference type="Pfam" id="PF19798">
    <property type="entry name" value="Sulfotransfer_5"/>
    <property type="match status" value="1"/>
</dbReference>
<reference evidence="2 3" key="1">
    <citation type="submission" date="2019-12" db="EMBL/GenBank/DDBJ databases">
        <authorList>
            <person name="Alioto T."/>
            <person name="Alioto T."/>
            <person name="Gomez Garrido J."/>
        </authorList>
    </citation>
    <scope>NUCLEOTIDE SEQUENCE [LARGE SCALE GENOMIC DNA]</scope>
</reference>
<dbReference type="EMBL" id="CACTIH010002113">
    <property type="protein sequence ID" value="CAA2973576.1"/>
    <property type="molecule type" value="Genomic_DNA"/>
</dbReference>
<evidence type="ECO:0000313" key="2">
    <source>
        <dbReference type="EMBL" id="CAA2973576.1"/>
    </source>
</evidence>
<comment type="caution">
    <text evidence="2">The sequence shown here is derived from an EMBL/GenBank/DDBJ whole genome shotgun (WGS) entry which is preliminary data.</text>
</comment>
<protein>
    <submittedName>
        <fullName evidence="2">Branched-chain-amino-acid aminotransferase 2 isoform X1</fullName>
    </submittedName>
</protein>
<dbReference type="GO" id="GO:0019752">
    <property type="term" value="P:carboxylic acid metabolic process"/>
    <property type="evidence" value="ECO:0007669"/>
    <property type="project" value="TreeGrafter"/>
</dbReference>
<dbReference type="InterPro" id="IPR050571">
    <property type="entry name" value="Class-IV_PLP-Dep_Aminotrnsfr"/>
</dbReference>
<dbReference type="Proteomes" id="UP000594638">
    <property type="component" value="Unassembled WGS sequence"/>
</dbReference>
<sequence length="108" mass="12507">MLERKGEEIEIIHLWSTPRSLSTSLLYSFAQRDDMEVLDEPLYPNFLRITGVERPYREELLSKMESDGNKVMKEIVFSPGKKKYRFCKGTLCGLCENLGIPFQAAMLK</sequence>
<evidence type="ECO:0000256" key="1">
    <source>
        <dbReference type="ARBA" id="ARBA00009320"/>
    </source>
</evidence>
<accession>A0A8S0R4W3</accession>
<comment type="similarity">
    <text evidence="1">Belongs to the class-IV pyridoxal-phosphate-dependent aminotransferase family.</text>
</comment>
<organism evidence="2 3">
    <name type="scientific">Olea europaea subsp. europaea</name>
    <dbReference type="NCBI Taxonomy" id="158383"/>
    <lineage>
        <taxon>Eukaryota</taxon>
        <taxon>Viridiplantae</taxon>
        <taxon>Streptophyta</taxon>
        <taxon>Embryophyta</taxon>
        <taxon>Tracheophyta</taxon>
        <taxon>Spermatophyta</taxon>
        <taxon>Magnoliopsida</taxon>
        <taxon>eudicotyledons</taxon>
        <taxon>Gunneridae</taxon>
        <taxon>Pentapetalae</taxon>
        <taxon>asterids</taxon>
        <taxon>lamiids</taxon>
        <taxon>Lamiales</taxon>
        <taxon>Oleaceae</taxon>
        <taxon>Oleeae</taxon>
        <taxon>Olea</taxon>
    </lineage>
</organism>
<keyword evidence="3" id="KW-1185">Reference proteome</keyword>
<dbReference type="GO" id="GO:0008483">
    <property type="term" value="F:transaminase activity"/>
    <property type="evidence" value="ECO:0007669"/>
    <property type="project" value="UniProtKB-KW"/>
</dbReference>
<evidence type="ECO:0000313" key="3">
    <source>
        <dbReference type="Proteomes" id="UP000594638"/>
    </source>
</evidence>
<keyword evidence="2" id="KW-0808">Transferase</keyword>
<name>A0A8S0R4W3_OLEEU</name>
<dbReference type="PANTHER" id="PTHR42743">
    <property type="entry name" value="AMINO-ACID AMINOTRANSFERASE"/>
    <property type="match status" value="1"/>
</dbReference>